<dbReference type="InterPro" id="IPR006076">
    <property type="entry name" value="FAD-dep_OxRdtase"/>
</dbReference>
<dbReference type="EMBL" id="JAQGDS010000008">
    <property type="protein sequence ID" value="KAJ6258637.1"/>
    <property type="molecule type" value="Genomic_DNA"/>
</dbReference>
<dbReference type="AlphaFoldDB" id="A0AAD6NHS1"/>
<dbReference type="Gene3D" id="3.50.50.60">
    <property type="entry name" value="FAD/NAD(P)-binding domain"/>
    <property type="match status" value="1"/>
</dbReference>
<dbReference type="Proteomes" id="UP001221413">
    <property type="component" value="Unassembled WGS sequence"/>
</dbReference>
<evidence type="ECO:0000259" key="1">
    <source>
        <dbReference type="Pfam" id="PF01266"/>
    </source>
</evidence>
<dbReference type="Gene3D" id="3.30.9.10">
    <property type="entry name" value="D-Amino Acid Oxidase, subunit A, domain 2"/>
    <property type="match status" value="1"/>
</dbReference>
<accession>A0AAD6NHS1</accession>
<dbReference type="Pfam" id="PF01266">
    <property type="entry name" value="DAO"/>
    <property type="match status" value="1"/>
</dbReference>
<name>A0AAD6NHS1_DREDA</name>
<evidence type="ECO:0000313" key="3">
    <source>
        <dbReference type="Proteomes" id="UP001221413"/>
    </source>
</evidence>
<keyword evidence="3" id="KW-1185">Reference proteome</keyword>
<sequence length="768" mass="82497">MSKFKKFASKMGHLALDGLEAMVEVLEEDNKKRAAARQQQAAAAPARAPVANVAKPAQVAQAASKPAKVDVDIDLHEWVSHCNHTSGICDACVTRIKTCIQYAIDNGVPGGFNFATGRIDPDVAACNNSCTHKKINDCCATCLFSFMDRKTVEVTNLAAISSAAVGHLSNAAMGVGNVGSGIGTMRQNLHQQSLATQAQRDLILQQQMNAPLPFASAGYGGGGGTWGRQQQLAAGMVWDPPVAARLRVSPGLPLPNPTTSFWLLPESPVLSKIQSPKLPSRADIIIIGSGITSTALLRELYRRNPSLSIVLLEARGICTGATGRNGGHIKEGPYAEYPALKGKCGNDAAARIVRFRLRHLEEIMAVAREEGAECLARSEAREVLGTDVYFDEDVMTHAVEWYDLWRKEAPEQAREFTVMDAETARTKLHIPNAVGAICGPAGALWPYRLCTAILERLIKEHPTLHLESYTPASAVTFDPSTSLYTVTTPRGTLTAPTVIHTTNAWASHLLPGLRAKVIPFEGQMSAQAPPDGLPALGDKYSWVFFHKQGFDYLTQRPTTSTVNPDATASVTAGEMMYGGGWAQTGNNGMDLIGRSDDTKLNYMAAGHLSGLLPFVFGSGTADGPTRAWDGVAIKNMWTGLIGMSADTMPWVGKVPSTMTTRGQPAQQSVDVEGGAVKTGEWCSVGFSGEGMVNCWGCATALARMVLGEEVSRNVVGREKRVRAAKGEEEVKGWRDVPLEEWFPAEFAVSEKRAKEADVAEMMSMVLGM</sequence>
<proteinExistence type="predicted"/>
<dbReference type="SUPFAM" id="SSF51905">
    <property type="entry name" value="FAD/NAD(P)-binding domain"/>
    <property type="match status" value="1"/>
</dbReference>
<protein>
    <recommendedName>
        <fullName evidence="1">FAD dependent oxidoreductase domain-containing protein</fullName>
    </recommendedName>
</protein>
<dbReference type="PANTHER" id="PTHR13847:SF213">
    <property type="entry name" value="DEPENDENT OXIDOREDUCTASE, PUTATIVE-RELATED"/>
    <property type="match status" value="1"/>
</dbReference>
<organism evidence="2 3">
    <name type="scientific">Drechslerella dactyloides</name>
    <name type="common">Nematode-trapping fungus</name>
    <name type="synonym">Arthrobotrys dactyloides</name>
    <dbReference type="NCBI Taxonomy" id="74499"/>
    <lineage>
        <taxon>Eukaryota</taxon>
        <taxon>Fungi</taxon>
        <taxon>Dikarya</taxon>
        <taxon>Ascomycota</taxon>
        <taxon>Pezizomycotina</taxon>
        <taxon>Orbiliomycetes</taxon>
        <taxon>Orbiliales</taxon>
        <taxon>Orbiliaceae</taxon>
        <taxon>Drechslerella</taxon>
    </lineage>
</organism>
<feature type="domain" description="FAD dependent oxidoreductase" evidence="1">
    <location>
        <begin position="283"/>
        <end position="704"/>
    </location>
</feature>
<comment type="caution">
    <text evidence="2">The sequence shown here is derived from an EMBL/GenBank/DDBJ whole genome shotgun (WGS) entry which is preliminary data.</text>
</comment>
<dbReference type="InterPro" id="IPR036188">
    <property type="entry name" value="FAD/NAD-bd_sf"/>
</dbReference>
<evidence type="ECO:0000313" key="2">
    <source>
        <dbReference type="EMBL" id="KAJ6258637.1"/>
    </source>
</evidence>
<reference evidence="2" key="1">
    <citation type="submission" date="2023-01" db="EMBL/GenBank/DDBJ databases">
        <title>The chitinases involved in constricting ring structure development in the nematode-trapping fungus Drechslerella dactyloides.</title>
        <authorList>
            <person name="Wang R."/>
            <person name="Zhang L."/>
            <person name="Tang P."/>
            <person name="Li S."/>
            <person name="Liang L."/>
        </authorList>
    </citation>
    <scope>NUCLEOTIDE SEQUENCE</scope>
    <source>
        <strain evidence="2">YMF1.00031</strain>
    </source>
</reference>
<gene>
    <name evidence="2" type="ORF">Dda_6685</name>
</gene>
<dbReference type="GO" id="GO:0005737">
    <property type="term" value="C:cytoplasm"/>
    <property type="evidence" value="ECO:0007669"/>
    <property type="project" value="TreeGrafter"/>
</dbReference>
<dbReference type="PANTHER" id="PTHR13847">
    <property type="entry name" value="SARCOSINE DEHYDROGENASE-RELATED"/>
    <property type="match status" value="1"/>
</dbReference>